<dbReference type="AlphaFoldDB" id="A0AAN7TKX0"/>
<dbReference type="InterPro" id="IPR006594">
    <property type="entry name" value="LisH"/>
</dbReference>
<dbReference type="Gene3D" id="2.130.10.10">
    <property type="entry name" value="YVTN repeat-like/Quinoprotein amine dehydrogenase"/>
    <property type="match status" value="2"/>
</dbReference>
<dbReference type="EMBL" id="JAVRRL010000044">
    <property type="protein sequence ID" value="KAK5110925.1"/>
    <property type="molecule type" value="Genomic_DNA"/>
</dbReference>
<dbReference type="Proteomes" id="UP001310890">
    <property type="component" value="Unassembled WGS sequence"/>
</dbReference>
<reference evidence="1" key="1">
    <citation type="submission" date="2023-08" db="EMBL/GenBank/DDBJ databases">
        <title>Black Yeasts Isolated from many extreme environments.</title>
        <authorList>
            <person name="Coleine C."/>
            <person name="Stajich J.E."/>
            <person name="Selbmann L."/>
        </authorList>
    </citation>
    <scope>NUCLEOTIDE SEQUENCE</scope>
    <source>
        <strain evidence="1">CCFEE 5401</strain>
    </source>
</reference>
<organism evidence="1 2">
    <name type="scientific">Meristemomyces frigidus</name>
    <dbReference type="NCBI Taxonomy" id="1508187"/>
    <lineage>
        <taxon>Eukaryota</taxon>
        <taxon>Fungi</taxon>
        <taxon>Dikarya</taxon>
        <taxon>Ascomycota</taxon>
        <taxon>Pezizomycotina</taxon>
        <taxon>Dothideomycetes</taxon>
        <taxon>Dothideomycetidae</taxon>
        <taxon>Mycosphaerellales</taxon>
        <taxon>Teratosphaeriaceae</taxon>
        <taxon>Meristemomyces</taxon>
    </lineage>
</organism>
<dbReference type="InterPro" id="IPR015943">
    <property type="entry name" value="WD40/YVTN_repeat-like_dom_sf"/>
</dbReference>
<gene>
    <name evidence="1" type="ORF">LTR62_005463</name>
</gene>
<name>A0AAN7TKX0_9PEZI</name>
<evidence type="ECO:0000313" key="1">
    <source>
        <dbReference type="EMBL" id="KAK5110925.1"/>
    </source>
</evidence>
<protein>
    <recommendedName>
        <fullName evidence="3">LisH domain-containing protein</fullName>
    </recommendedName>
</protein>
<dbReference type="SMART" id="SM00320">
    <property type="entry name" value="WD40"/>
    <property type="match status" value="3"/>
</dbReference>
<proteinExistence type="predicted"/>
<evidence type="ECO:0008006" key="3">
    <source>
        <dbReference type="Google" id="ProtNLM"/>
    </source>
</evidence>
<dbReference type="PROSITE" id="PS50896">
    <property type="entry name" value="LISH"/>
    <property type="match status" value="1"/>
</dbReference>
<accession>A0AAN7TKX0</accession>
<sequence length="460" mass="49513">MPATDSPAILVARFLRSSGYNETYDAFVTEAGLEPDAGTVGKGDLTLEVLLEEKKAYDFSARFEKLGVEGEDGEQGGWGSGGPEKAEVVTTLPSRSNILCAAVFETEEGGSTLLVSTADRRLHALDATTSVLRDSMSGLQDSPILSTLVYMGKYLLTASMSGQLLLSDLAGHTIERRRDHLKYIVRVAMLEDDSHGLLLATAGWDCKVVLYKPRLSREEGGEDTFMLGDPIATIILPTKPEAMVLTLHPETSQPIVLLTRTDSNLIYFYSAESTPRLLGKQNLAPHSNAWVAFTPSAIALSPTDPTLLAVGTSSVPHMKLLIVRLLFPPYNQPMLPTRSLAAEPQDTQSSQARRELALASREAAAIQIHCTTMAPQTAYSTPAVAWRPDGSGVWVNGDDGVVRGVEVRSGKVVRVLGGGHEEGSKVRCIWAGVVGGREVLVSGGFDQRLIVWRTDGNEVA</sequence>
<evidence type="ECO:0000313" key="2">
    <source>
        <dbReference type="Proteomes" id="UP001310890"/>
    </source>
</evidence>
<dbReference type="SUPFAM" id="SSF50978">
    <property type="entry name" value="WD40 repeat-like"/>
    <property type="match status" value="1"/>
</dbReference>
<comment type="caution">
    <text evidence="1">The sequence shown here is derived from an EMBL/GenBank/DDBJ whole genome shotgun (WGS) entry which is preliminary data.</text>
</comment>
<dbReference type="InterPro" id="IPR001680">
    <property type="entry name" value="WD40_rpt"/>
</dbReference>
<dbReference type="InterPro" id="IPR036322">
    <property type="entry name" value="WD40_repeat_dom_sf"/>
</dbReference>